<sequence length="141" mass="16342">MDHKRSERNKKVDVTQETTHNKTSSTRSMGSLKQKRLALMHEIHTESDEETTSMSHLKDGTEDRNTESDKETTSMSSTLEQRWFSLLDGTNDQNTESSLTDQRSKSDKHAKRKEEVINKVLYGPERTTRRLPVFKEICPDE</sequence>
<accession>A0AA87ZQJ3</accession>
<feature type="compositionally biased region" description="Polar residues" evidence="1">
    <location>
        <begin position="15"/>
        <end position="31"/>
    </location>
</feature>
<dbReference type="Gramene" id="FCD_00010164-RA">
    <property type="protein sequence ID" value="FCD_00010164-RA:cds"/>
    <property type="gene ID" value="FCD_00010164"/>
</dbReference>
<proteinExistence type="predicted"/>
<dbReference type="Proteomes" id="UP001187192">
    <property type="component" value="Unassembled WGS sequence"/>
</dbReference>
<feature type="compositionally biased region" description="Basic and acidic residues" evidence="1">
    <location>
        <begin position="56"/>
        <end position="72"/>
    </location>
</feature>
<organism evidence="2 3">
    <name type="scientific">Ficus carica</name>
    <name type="common">Common fig</name>
    <dbReference type="NCBI Taxonomy" id="3494"/>
    <lineage>
        <taxon>Eukaryota</taxon>
        <taxon>Viridiplantae</taxon>
        <taxon>Streptophyta</taxon>
        <taxon>Embryophyta</taxon>
        <taxon>Tracheophyta</taxon>
        <taxon>Spermatophyta</taxon>
        <taxon>Magnoliopsida</taxon>
        <taxon>eudicotyledons</taxon>
        <taxon>Gunneridae</taxon>
        <taxon>Pentapetalae</taxon>
        <taxon>rosids</taxon>
        <taxon>fabids</taxon>
        <taxon>Rosales</taxon>
        <taxon>Moraceae</taxon>
        <taxon>Ficeae</taxon>
        <taxon>Ficus</taxon>
    </lineage>
</organism>
<reference evidence="2" key="1">
    <citation type="submission" date="2023-07" db="EMBL/GenBank/DDBJ databases">
        <title>draft genome sequence of fig (Ficus carica).</title>
        <authorList>
            <person name="Takahashi T."/>
            <person name="Nishimura K."/>
        </authorList>
    </citation>
    <scope>NUCLEOTIDE SEQUENCE</scope>
</reference>
<evidence type="ECO:0000256" key="1">
    <source>
        <dbReference type="SAM" id="MobiDB-lite"/>
    </source>
</evidence>
<gene>
    <name evidence="2" type="ORF">TIFTF001_003021</name>
</gene>
<name>A0AA87ZQJ3_FICCA</name>
<protein>
    <submittedName>
        <fullName evidence="2">Uncharacterized protein</fullName>
    </submittedName>
</protein>
<comment type="caution">
    <text evidence="2">The sequence shown here is derived from an EMBL/GenBank/DDBJ whole genome shotgun (WGS) entry which is preliminary data.</text>
</comment>
<feature type="compositionally biased region" description="Basic and acidic residues" evidence="1">
    <location>
        <begin position="1"/>
        <end position="14"/>
    </location>
</feature>
<feature type="compositionally biased region" description="Basic and acidic residues" evidence="1">
    <location>
        <begin position="102"/>
        <end position="112"/>
    </location>
</feature>
<feature type="compositionally biased region" description="Polar residues" evidence="1">
    <location>
        <begin position="88"/>
        <end position="101"/>
    </location>
</feature>
<evidence type="ECO:0000313" key="2">
    <source>
        <dbReference type="EMBL" id="GMN30901.1"/>
    </source>
</evidence>
<dbReference type="EMBL" id="BTGU01000003">
    <property type="protein sequence ID" value="GMN30901.1"/>
    <property type="molecule type" value="Genomic_DNA"/>
</dbReference>
<dbReference type="AlphaFoldDB" id="A0AA87ZQJ3"/>
<feature type="region of interest" description="Disordered" evidence="1">
    <location>
        <begin position="1"/>
        <end position="112"/>
    </location>
</feature>
<evidence type="ECO:0000313" key="3">
    <source>
        <dbReference type="Proteomes" id="UP001187192"/>
    </source>
</evidence>
<keyword evidence="3" id="KW-1185">Reference proteome</keyword>